<evidence type="ECO:0000313" key="9">
    <source>
        <dbReference type="Proteomes" id="UP000271241"/>
    </source>
</evidence>
<evidence type="ECO:0000313" key="8">
    <source>
        <dbReference type="EMBL" id="RKP06368.1"/>
    </source>
</evidence>
<dbReference type="InterPro" id="IPR024160">
    <property type="entry name" value="BIN3_SAM-bd_dom"/>
</dbReference>
<dbReference type="Proteomes" id="UP000271241">
    <property type="component" value="Unassembled WGS sequence"/>
</dbReference>
<dbReference type="EMBL" id="KZ992898">
    <property type="protein sequence ID" value="RKP06368.1"/>
    <property type="molecule type" value="Genomic_DNA"/>
</dbReference>
<feature type="domain" description="Bin3-type SAM" evidence="7">
    <location>
        <begin position="1"/>
        <end position="218"/>
    </location>
</feature>
<dbReference type="InterPro" id="IPR029063">
    <property type="entry name" value="SAM-dependent_MTases_sf"/>
</dbReference>
<evidence type="ECO:0000259" key="7">
    <source>
        <dbReference type="PROSITE" id="PS51515"/>
    </source>
</evidence>
<dbReference type="InterPro" id="IPR010675">
    <property type="entry name" value="Bin3_C"/>
</dbReference>
<keyword evidence="2 6" id="KW-0489">Methyltransferase</keyword>
<dbReference type="OrthoDB" id="540004at2759"/>
<name>A0A4P9XKN6_9FUNG</name>
<keyword evidence="4 5" id="KW-0949">S-adenosyl-L-methionine</keyword>
<keyword evidence="3 6" id="KW-0808">Transferase</keyword>
<dbReference type="GO" id="GO:0017069">
    <property type="term" value="F:snRNA binding"/>
    <property type="evidence" value="ECO:0007669"/>
    <property type="project" value="TreeGrafter"/>
</dbReference>
<evidence type="ECO:0000256" key="1">
    <source>
        <dbReference type="ARBA" id="ARBA00008361"/>
    </source>
</evidence>
<reference evidence="9" key="1">
    <citation type="journal article" date="2018" name="Nat. Microbiol.">
        <title>Leveraging single-cell genomics to expand the fungal tree of life.</title>
        <authorList>
            <person name="Ahrendt S.R."/>
            <person name="Quandt C.A."/>
            <person name="Ciobanu D."/>
            <person name="Clum A."/>
            <person name="Salamov A."/>
            <person name="Andreopoulos B."/>
            <person name="Cheng J.F."/>
            <person name="Woyke T."/>
            <person name="Pelin A."/>
            <person name="Henrissat B."/>
            <person name="Reynolds N.K."/>
            <person name="Benny G.L."/>
            <person name="Smith M.E."/>
            <person name="James T.Y."/>
            <person name="Grigoriev I.V."/>
        </authorList>
    </citation>
    <scope>NUCLEOTIDE SEQUENCE [LARGE SCALE GENOMIC DNA]</scope>
    <source>
        <strain evidence="9">RSA 1356</strain>
    </source>
</reference>
<dbReference type="PANTHER" id="PTHR12315:SF0">
    <property type="entry name" value="7SK SNRNA METHYLPHOSPHATE CAPPING ENZYME"/>
    <property type="match status" value="1"/>
</dbReference>
<dbReference type="GO" id="GO:0032259">
    <property type="term" value="P:methylation"/>
    <property type="evidence" value="ECO:0007669"/>
    <property type="project" value="UniProtKB-KW"/>
</dbReference>
<evidence type="ECO:0000256" key="6">
    <source>
        <dbReference type="RuleBase" id="RU367087"/>
    </source>
</evidence>
<organism evidence="8 9">
    <name type="scientific">Thamnocephalis sphaerospora</name>
    <dbReference type="NCBI Taxonomy" id="78915"/>
    <lineage>
        <taxon>Eukaryota</taxon>
        <taxon>Fungi</taxon>
        <taxon>Fungi incertae sedis</taxon>
        <taxon>Zoopagomycota</taxon>
        <taxon>Zoopagomycotina</taxon>
        <taxon>Zoopagomycetes</taxon>
        <taxon>Zoopagales</taxon>
        <taxon>Sigmoideomycetaceae</taxon>
        <taxon>Thamnocephalis</taxon>
    </lineage>
</organism>
<keyword evidence="9" id="KW-1185">Reference proteome</keyword>
<dbReference type="PANTHER" id="PTHR12315">
    <property type="entry name" value="BICOID-INTERACTING PROTEIN RELATED"/>
    <property type="match status" value="1"/>
</dbReference>
<proteinExistence type="inferred from homology"/>
<evidence type="ECO:0000256" key="4">
    <source>
        <dbReference type="ARBA" id="ARBA00022691"/>
    </source>
</evidence>
<accession>A0A4P9XKN6</accession>
<evidence type="ECO:0000256" key="3">
    <source>
        <dbReference type="ARBA" id="ARBA00022679"/>
    </source>
</evidence>
<dbReference type="STRING" id="78915.A0A4P9XKN6"/>
<sequence>DARVRALDPAWFQGRHVLDIGCNAGYVTVTIGNKYAPAHILGVDIDEELVRQAWSHLRHRWSLYRPGVPETEAAGDEEAGDAVNDAEDYPISMPAMFGSMPLPPRRRETVEQFPLNVSFQAHDWLRSPPEPGTYDVILALSVTKWIHLHHGDDGMRSFFHKVYASLRPGGRFVLEPQPWSSYTRKSKLTEKMRTIYQGISFRPDAFQEFLLDRVGFAS</sequence>
<comment type="similarity">
    <text evidence="1 6">Belongs to the methyltransferase superfamily.</text>
</comment>
<evidence type="ECO:0000256" key="5">
    <source>
        <dbReference type="PROSITE-ProRule" id="PRU00848"/>
    </source>
</evidence>
<dbReference type="CDD" id="cd02440">
    <property type="entry name" value="AdoMet_MTases"/>
    <property type="match status" value="1"/>
</dbReference>
<dbReference type="InterPro" id="IPR039772">
    <property type="entry name" value="Bin3-like"/>
</dbReference>
<dbReference type="GO" id="GO:0008173">
    <property type="term" value="F:RNA methyltransferase activity"/>
    <property type="evidence" value="ECO:0007669"/>
    <property type="project" value="UniProtKB-UniRule"/>
</dbReference>
<dbReference type="PROSITE" id="PS51515">
    <property type="entry name" value="BIN3_SAM"/>
    <property type="match status" value="1"/>
</dbReference>
<dbReference type="GO" id="GO:0008171">
    <property type="term" value="F:O-methyltransferase activity"/>
    <property type="evidence" value="ECO:0007669"/>
    <property type="project" value="UniProtKB-UniRule"/>
</dbReference>
<protein>
    <recommendedName>
        <fullName evidence="6">RNA methyltransferase</fullName>
        <ecNumber evidence="6">2.1.1.-</ecNumber>
    </recommendedName>
</protein>
<evidence type="ECO:0000256" key="2">
    <source>
        <dbReference type="ARBA" id="ARBA00022603"/>
    </source>
</evidence>
<dbReference type="EC" id="2.1.1.-" evidence="6"/>
<dbReference type="Pfam" id="PF06859">
    <property type="entry name" value="Bin3"/>
    <property type="match status" value="1"/>
</dbReference>
<dbReference type="GO" id="GO:0040031">
    <property type="term" value="P:snRNA modification"/>
    <property type="evidence" value="ECO:0007669"/>
    <property type="project" value="TreeGrafter"/>
</dbReference>
<gene>
    <name evidence="8" type="ORF">THASP1DRAFT_10082</name>
</gene>
<dbReference type="AlphaFoldDB" id="A0A4P9XKN6"/>
<feature type="non-terminal residue" evidence="8">
    <location>
        <position position="218"/>
    </location>
</feature>
<dbReference type="SUPFAM" id="SSF53335">
    <property type="entry name" value="S-adenosyl-L-methionine-dependent methyltransferases"/>
    <property type="match status" value="1"/>
</dbReference>
<feature type="non-terminal residue" evidence="8">
    <location>
        <position position="1"/>
    </location>
</feature>
<dbReference type="Gene3D" id="3.40.50.150">
    <property type="entry name" value="Vaccinia Virus protein VP39"/>
    <property type="match status" value="1"/>
</dbReference>